<protein>
    <submittedName>
        <fullName evidence="1">Uncharacterized protein</fullName>
    </submittedName>
</protein>
<dbReference type="KEGG" id="pgv:SL003B_2744"/>
<dbReference type="STRING" id="991905.SL003B_2744"/>
<dbReference type="HOGENOM" id="CLU_2684691_0_0_5"/>
<dbReference type="AlphaFoldDB" id="F2J5A8"/>
<sequence>MAGTDSQTNAGKSWQLSRLINTLNATWHQLPNFETRSHRLDGTVPCMTLGIGRRDDTGLDRAGFPAAGIEGIIA</sequence>
<proteinExistence type="predicted"/>
<dbReference type="Proteomes" id="UP000008130">
    <property type="component" value="Chromosome"/>
</dbReference>
<name>F2J5A8_POLGS</name>
<evidence type="ECO:0000313" key="1">
    <source>
        <dbReference type="EMBL" id="ADZ71167.1"/>
    </source>
</evidence>
<keyword evidence="2" id="KW-1185">Reference proteome</keyword>
<reference evidence="1 2" key="1">
    <citation type="journal article" date="2011" name="J. Bacteriol.">
        <title>Complete genome sequence of Polymorphum gilvum SL003B-26A1T, a crude oil-degrading bacterium from oil-polluted saline soil.</title>
        <authorList>
            <person name="Li S.G."/>
            <person name="Tang Y.Q."/>
            <person name="Nie Y."/>
            <person name="Cai M."/>
            <person name="Wu X.L."/>
        </authorList>
    </citation>
    <scope>NUCLEOTIDE SEQUENCE [LARGE SCALE GENOMIC DNA]</scope>
    <source>
        <strain evidence="2">LMG 25793 / CGMCC 1.9160 / SL003B-26A1</strain>
    </source>
</reference>
<dbReference type="EMBL" id="CP002568">
    <property type="protein sequence ID" value="ADZ71167.1"/>
    <property type="molecule type" value="Genomic_DNA"/>
</dbReference>
<organism evidence="1 2">
    <name type="scientific">Polymorphum gilvum (strain LMG 25793 / CGMCC 1.9160 / SL003B-26A1)</name>
    <dbReference type="NCBI Taxonomy" id="991905"/>
    <lineage>
        <taxon>Bacteria</taxon>
        <taxon>Pseudomonadati</taxon>
        <taxon>Pseudomonadota</taxon>
        <taxon>Alphaproteobacteria</taxon>
        <taxon>Rhodobacterales</taxon>
        <taxon>Paracoccaceae</taxon>
        <taxon>Polymorphum</taxon>
    </lineage>
</organism>
<gene>
    <name evidence="1" type="ordered locus">SL003B_2744</name>
</gene>
<evidence type="ECO:0000313" key="2">
    <source>
        <dbReference type="Proteomes" id="UP000008130"/>
    </source>
</evidence>
<accession>F2J5A8</accession>